<evidence type="ECO:0000256" key="4">
    <source>
        <dbReference type="ARBA" id="ARBA00023235"/>
    </source>
</evidence>
<dbReference type="EMBL" id="JACIJD010000001">
    <property type="protein sequence ID" value="MBB5692306.1"/>
    <property type="molecule type" value="Genomic_DNA"/>
</dbReference>
<dbReference type="InterPro" id="IPR032696">
    <property type="entry name" value="SQ_cyclase_C"/>
</dbReference>
<evidence type="ECO:0000256" key="1">
    <source>
        <dbReference type="ARBA" id="ARBA00004999"/>
    </source>
</evidence>
<dbReference type="Gene3D" id="1.50.10.20">
    <property type="match status" value="2"/>
</dbReference>
<evidence type="ECO:0000259" key="5">
    <source>
        <dbReference type="Pfam" id="PF13243"/>
    </source>
</evidence>
<dbReference type="Pfam" id="PF13249">
    <property type="entry name" value="SQHop_cyclase_N"/>
    <property type="match status" value="1"/>
</dbReference>
<dbReference type="InterPro" id="IPR002365">
    <property type="entry name" value="Terpene_synthase_CS"/>
</dbReference>
<dbReference type="UniPathway" id="UPA00337"/>
<dbReference type="PANTHER" id="PTHR11764:SF20">
    <property type="entry name" value="LANOSTEROL SYNTHASE"/>
    <property type="match status" value="1"/>
</dbReference>
<evidence type="ECO:0000256" key="2">
    <source>
        <dbReference type="ARBA" id="ARBA00009755"/>
    </source>
</evidence>
<dbReference type="NCBIfam" id="TIGR01507">
    <property type="entry name" value="hopene_cyclase"/>
    <property type="match status" value="1"/>
</dbReference>
<keyword evidence="3" id="KW-0677">Repeat</keyword>
<dbReference type="InterPro" id="IPR006400">
    <property type="entry name" value="Hopene-cyclase"/>
</dbReference>
<dbReference type="EC" id="5.4.99.17" evidence="7"/>
<evidence type="ECO:0000313" key="7">
    <source>
        <dbReference type="EMBL" id="MBB5692306.1"/>
    </source>
</evidence>
<dbReference type="SFLD" id="SFLDG01016">
    <property type="entry name" value="Prenyltransferase_Like_2"/>
    <property type="match status" value="1"/>
</dbReference>
<keyword evidence="4 7" id="KW-0413">Isomerase</keyword>
<dbReference type="InterPro" id="IPR032697">
    <property type="entry name" value="SQ_cyclase_N"/>
</dbReference>
<accession>A0A840XWQ1</accession>
<keyword evidence="7" id="KW-0456">Lyase</keyword>
<evidence type="ECO:0000259" key="6">
    <source>
        <dbReference type="Pfam" id="PF13249"/>
    </source>
</evidence>
<dbReference type="GO" id="GO:0051007">
    <property type="term" value="F:squalene-hopene cyclase activity"/>
    <property type="evidence" value="ECO:0007669"/>
    <property type="project" value="UniProtKB-EC"/>
</dbReference>
<dbReference type="CDD" id="cd02892">
    <property type="entry name" value="SQCY_1"/>
    <property type="match status" value="1"/>
</dbReference>
<dbReference type="Proteomes" id="UP000580654">
    <property type="component" value="Unassembled WGS sequence"/>
</dbReference>
<dbReference type="GO" id="GO:0016829">
    <property type="term" value="F:lyase activity"/>
    <property type="evidence" value="ECO:0007669"/>
    <property type="project" value="UniProtKB-KW"/>
</dbReference>
<dbReference type="SUPFAM" id="SSF48239">
    <property type="entry name" value="Terpenoid cyclases/Protein prenyltransferases"/>
    <property type="match status" value="2"/>
</dbReference>
<comment type="pathway">
    <text evidence="1">Secondary metabolite biosynthesis; hopanoid biosynthesis.</text>
</comment>
<comment type="caution">
    <text evidence="7">The sequence shown here is derived from an EMBL/GenBank/DDBJ whole genome shotgun (WGS) entry which is preliminary data.</text>
</comment>
<feature type="domain" description="Squalene cyclase N-terminal" evidence="6">
    <location>
        <begin position="24"/>
        <end position="312"/>
    </location>
</feature>
<evidence type="ECO:0000313" key="8">
    <source>
        <dbReference type="Proteomes" id="UP000580654"/>
    </source>
</evidence>
<name>A0A840XWQ1_9PROT</name>
<feature type="domain" description="Squalene cyclase C-terminal" evidence="5">
    <location>
        <begin position="321"/>
        <end position="644"/>
    </location>
</feature>
<keyword evidence="8" id="KW-1185">Reference proteome</keyword>
<comment type="similarity">
    <text evidence="2">Belongs to the terpene cyclase/mutase family.</text>
</comment>
<dbReference type="InterPro" id="IPR018333">
    <property type="entry name" value="Squalene_cyclase"/>
</dbReference>
<dbReference type="GO" id="GO:0005811">
    <property type="term" value="C:lipid droplet"/>
    <property type="evidence" value="ECO:0007669"/>
    <property type="project" value="InterPro"/>
</dbReference>
<organism evidence="7 8">
    <name type="scientific">Muricoccus pecuniae</name>
    <dbReference type="NCBI Taxonomy" id="693023"/>
    <lineage>
        <taxon>Bacteria</taxon>
        <taxon>Pseudomonadati</taxon>
        <taxon>Pseudomonadota</taxon>
        <taxon>Alphaproteobacteria</taxon>
        <taxon>Acetobacterales</taxon>
        <taxon>Roseomonadaceae</taxon>
        <taxon>Muricoccus</taxon>
    </lineage>
</organism>
<dbReference type="InterPro" id="IPR008930">
    <property type="entry name" value="Terpenoid_cyclase/PrenylTrfase"/>
</dbReference>
<dbReference type="GO" id="GO:0016104">
    <property type="term" value="P:triterpenoid biosynthetic process"/>
    <property type="evidence" value="ECO:0007669"/>
    <property type="project" value="InterPro"/>
</dbReference>
<protein>
    <submittedName>
        <fullName evidence="7">Squalene-hopene/tetraprenyl-beta-curcumene cyclase</fullName>
        <ecNumber evidence="7">4.2.1.129</ecNumber>
        <ecNumber evidence="7">5.4.99.17</ecNumber>
    </submittedName>
</protein>
<dbReference type="EC" id="4.2.1.129" evidence="7"/>
<proteinExistence type="inferred from homology"/>
<gene>
    <name evidence="7" type="ORF">FHS87_000317</name>
</gene>
<dbReference type="PANTHER" id="PTHR11764">
    <property type="entry name" value="TERPENE CYCLASE/MUTASE FAMILY MEMBER"/>
    <property type="match status" value="1"/>
</dbReference>
<dbReference type="Pfam" id="PF13243">
    <property type="entry name" value="SQHop_cyclase_C"/>
    <property type="match status" value="1"/>
</dbReference>
<dbReference type="RefSeq" id="WP_221299357.1">
    <property type="nucleotide sequence ID" value="NZ_JACIJD010000001.1"/>
</dbReference>
<dbReference type="AlphaFoldDB" id="A0A840XWQ1"/>
<dbReference type="PROSITE" id="PS01074">
    <property type="entry name" value="TERPENE_SYNTHASES"/>
    <property type="match status" value="1"/>
</dbReference>
<reference evidence="7 8" key="1">
    <citation type="submission" date="2020-08" db="EMBL/GenBank/DDBJ databases">
        <title>Genomic Encyclopedia of Type Strains, Phase IV (KMG-IV): sequencing the most valuable type-strain genomes for metagenomic binning, comparative biology and taxonomic classification.</title>
        <authorList>
            <person name="Goeker M."/>
        </authorList>
    </citation>
    <scope>NUCLEOTIDE SEQUENCE [LARGE SCALE GENOMIC DNA]</scope>
    <source>
        <strain evidence="7 8">DSM 25622</strain>
    </source>
</reference>
<dbReference type="NCBIfam" id="TIGR01787">
    <property type="entry name" value="squalene_cyclas"/>
    <property type="match status" value="1"/>
</dbReference>
<evidence type="ECO:0000256" key="3">
    <source>
        <dbReference type="ARBA" id="ARBA00022737"/>
    </source>
</evidence>
<sequence length="657" mass="73166">MKDVPDSMLAAPDAAWLEEVEAGVSRAAEALRREQREDGHWVFELEADATIPAEYVLLRQHLGEPDDPALEAKIGNYLRRIQGEHGGWPLFHGGALDVSASVKAYFCLKMSGDSPDAPHMARARAAILAHGGAARANVFTRILLAMYGEVSWRQVPTIPVEMILLPRWFPVHISRMSYWARTVLVPLLVLQALRVRARNPRGVRVQELFAPGRAPRRRVRTHRHPAWSLFFNGIDGGLKVAEPLWPRRLRRQAIERCVAFVTERLNGEDGLGAIYPAMANAVMMYDALGYPEDHPDRAIARRSIEKLLVIREEEAYCQPCVSPVWDTALTAHAMMEVGGETAEATVPRALSWLKPLQELDVRGDWAEARPHLRPGGWAFQYRNAHYPDLDDTAVVVMAMDRARGQLGLGAGYDEAVARGAEWTVGLQSSNGGWGAFDVDNVHYYLNNIPFADHGALLDPPTADVSARCLGMMAQLGETPETSPRMRAALSYLEREQEADGSWFGRWGVNYIYGTWSALIALNAAGLDGSAPSVRRGADWLLSIQNPDGGWGEDCESYSLDYRGYEPALSTASQTAWALLGLMAAGEVDHPAVARGIEHLRRTQDETGLWRQDAYTGGGFPRVFYLRYHGYPRFFPLWAMARYRNLKRGNARRPAHGM</sequence>